<proteinExistence type="predicted"/>
<organism evidence="2 3">
    <name type="scientific">Nocardiopsis composta</name>
    <dbReference type="NCBI Taxonomy" id="157465"/>
    <lineage>
        <taxon>Bacteria</taxon>
        <taxon>Bacillati</taxon>
        <taxon>Actinomycetota</taxon>
        <taxon>Actinomycetes</taxon>
        <taxon>Streptosporangiales</taxon>
        <taxon>Nocardiopsidaceae</taxon>
        <taxon>Nocardiopsis</taxon>
    </lineage>
</organism>
<comment type="caution">
    <text evidence="2">The sequence shown here is derived from an EMBL/GenBank/DDBJ whole genome shotgun (WGS) entry which is preliminary data.</text>
</comment>
<dbReference type="RefSeq" id="WP_184388951.1">
    <property type="nucleotide sequence ID" value="NZ_BAAAJD010000049.1"/>
</dbReference>
<dbReference type="Proteomes" id="UP000572635">
    <property type="component" value="Unassembled WGS sequence"/>
</dbReference>
<dbReference type="Pfam" id="PF01590">
    <property type="entry name" value="GAF"/>
    <property type="match status" value="1"/>
</dbReference>
<dbReference type="AlphaFoldDB" id="A0A7W8QID8"/>
<evidence type="ECO:0000313" key="3">
    <source>
        <dbReference type="Proteomes" id="UP000572635"/>
    </source>
</evidence>
<keyword evidence="3" id="KW-1185">Reference proteome</keyword>
<evidence type="ECO:0000313" key="2">
    <source>
        <dbReference type="EMBL" id="MBB5430804.1"/>
    </source>
</evidence>
<gene>
    <name evidence="2" type="ORF">HDA36_000888</name>
</gene>
<dbReference type="InterPro" id="IPR003018">
    <property type="entry name" value="GAF"/>
</dbReference>
<dbReference type="EMBL" id="JACHDB010000001">
    <property type="protein sequence ID" value="MBB5430804.1"/>
    <property type="molecule type" value="Genomic_DNA"/>
</dbReference>
<evidence type="ECO:0000259" key="1">
    <source>
        <dbReference type="Pfam" id="PF01590"/>
    </source>
</evidence>
<protein>
    <recommendedName>
        <fullName evidence="1">GAF domain-containing protein</fullName>
    </recommendedName>
</protein>
<dbReference type="InterPro" id="IPR029016">
    <property type="entry name" value="GAF-like_dom_sf"/>
</dbReference>
<name>A0A7W8QID8_9ACTN</name>
<accession>A0A7W8QID8</accession>
<reference evidence="2 3" key="1">
    <citation type="submission" date="2020-08" db="EMBL/GenBank/DDBJ databases">
        <title>Sequencing the genomes of 1000 actinobacteria strains.</title>
        <authorList>
            <person name="Klenk H.-P."/>
        </authorList>
    </citation>
    <scope>NUCLEOTIDE SEQUENCE [LARGE SCALE GENOMIC DNA]</scope>
    <source>
        <strain evidence="2 3">DSM 44551</strain>
    </source>
</reference>
<dbReference type="Gene3D" id="3.30.450.40">
    <property type="match status" value="1"/>
</dbReference>
<feature type="domain" description="GAF" evidence="1">
    <location>
        <begin position="106"/>
        <end position="216"/>
    </location>
</feature>
<sequence>MRADRLDTALPAGADPVRHARLLRRVHEAAVSGERPPVRPRPVIEESWRRMRRHGVDPERGRPAPKLRYEQLLAHREASPLAEVVPLIGGALLGAAEDAGHVMLVADAKGCILWRDGSDAMRRLAEGAGLVEGAVWDEAATGTNAIGTALVVGRPVQVYSAEHYVRGLHWLTCACAPVRDPRDGRMLGAIDVTGPAATAHASTLALVNAVARLAESHLRERHHDNLERLRAVAAPLLAGLREKALVVDENGWTAAAVHTEPVRRIGLPRRIPGSSAWIPELGECALEPLPGGWLVRPGGGEAAPATRVVLDLSGRPELSLSGPSGQWSHRLSVRHAEVLFVLARNPQGRSAAGLSEDLFGSPAHVVTVRAEMSRLRRRLGGILESRPYRFSERVQVELRGTADAFFLPESQAPAVRAARSPAAGQ</sequence>